<protein>
    <submittedName>
        <fullName evidence="6">EspG family protein</fullName>
    </submittedName>
</protein>
<gene>
    <name evidence="6" type="ORF">SAMN05421835_110198</name>
</gene>
<feature type="region of interest" description="Disordered" evidence="5">
    <location>
        <begin position="135"/>
        <end position="168"/>
    </location>
</feature>
<keyword evidence="7" id="KW-1185">Reference proteome</keyword>
<sequence>MPHQFSLSLAALDILLERLRLGRAPAPFEVPHVGTTFDERAQIRDAVFRDLESRGVTSRGRLDPDVELALRTFVQGPVAIMAVAQLERDQQLFARAASNGQYAVVAKQDRNSLVFTDCRPTALVPGIVDLLPRTPAAAGPSVTIPKPAQQSGRHRRDDDAYDPFAGVAKPRSTAPAQLRMVERIFQKPKLRIGQFSLVVPGRDGKPVRLTPTAWFDTEEGRYFATSRKADDGQSWLTYAPADNARIAHHLFEELQRYGQ</sequence>
<evidence type="ECO:0000256" key="5">
    <source>
        <dbReference type="SAM" id="MobiDB-lite"/>
    </source>
</evidence>
<evidence type="ECO:0000313" key="6">
    <source>
        <dbReference type="EMBL" id="SFJ91621.1"/>
    </source>
</evidence>
<accession>A0A1I3VBV5</accession>
<keyword evidence="4" id="KW-0143">Chaperone</keyword>
<evidence type="ECO:0000256" key="4">
    <source>
        <dbReference type="ARBA" id="ARBA00023186"/>
    </source>
</evidence>
<evidence type="ECO:0000256" key="2">
    <source>
        <dbReference type="ARBA" id="ARBA00006411"/>
    </source>
</evidence>
<evidence type="ECO:0000256" key="3">
    <source>
        <dbReference type="ARBA" id="ARBA00022490"/>
    </source>
</evidence>
<dbReference type="EMBL" id="FORP01000010">
    <property type="protein sequence ID" value="SFJ91621.1"/>
    <property type="molecule type" value="Genomic_DNA"/>
</dbReference>
<dbReference type="Proteomes" id="UP000199025">
    <property type="component" value="Unassembled WGS sequence"/>
</dbReference>
<dbReference type="Pfam" id="PF14011">
    <property type="entry name" value="ESX-1_EspG"/>
    <property type="match status" value="1"/>
</dbReference>
<evidence type="ECO:0000256" key="1">
    <source>
        <dbReference type="ARBA" id="ARBA00004496"/>
    </source>
</evidence>
<name>A0A1I3VBV5_9PSEU</name>
<dbReference type="AlphaFoldDB" id="A0A1I3VBV5"/>
<proteinExistence type="inferred from homology"/>
<dbReference type="OrthoDB" id="5175124at2"/>
<dbReference type="RefSeq" id="WP_091509295.1">
    <property type="nucleotide sequence ID" value="NZ_CBDQZW010000014.1"/>
</dbReference>
<reference evidence="6 7" key="1">
    <citation type="submission" date="2016-10" db="EMBL/GenBank/DDBJ databases">
        <authorList>
            <person name="de Groot N.N."/>
        </authorList>
    </citation>
    <scope>NUCLEOTIDE SEQUENCE [LARGE SCALE GENOMIC DNA]</scope>
    <source>
        <strain evidence="6 7">DSM 44468</strain>
    </source>
</reference>
<dbReference type="STRING" id="115433.SAMN05421835_110198"/>
<evidence type="ECO:0000313" key="7">
    <source>
        <dbReference type="Proteomes" id="UP000199025"/>
    </source>
</evidence>
<organism evidence="6 7">
    <name type="scientific">Amycolatopsis sacchari</name>
    <dbReference type="NCBI Taxonomy" id="115433"/>
    <lineage>
        <taxon>Bacteria</taxon>
        <taxon>Bacillati</taxon>
        <taxon>Actinomycetota</taxon>
        <taxon>Actinomycetes</taxon>
        <taxon>Pseudonocardiales</taxon>
        <taxon>Pseudonocardiaceae</taxon>
        <taxon>Amycolatopsis</taxon>
    </lineage>
</organism>
<keyword evidence="3" id="KW-0963">Cytoplasm</keyword>
<comment type="similarity">
    <text evidence="2">Belongs to the EspG family.</text>
</comment>
<comment type="subcellular location">
    <subcellularLocation>
        <location evidence="1">Cytoplasm</location>
    </subcellularLocation>
</comment>
<dbReference type="InterPro" id="IPR025734">
    <property type="entry name" value="EspG"/>
</dbReference>